<dbReference type="AlphaFoldDB" id="A0A6V6YSN6"/>
<gene>
    <name evidence="2" type="ORF">FLAT13_01057</name>
</gene>
<keyword evidence="1" id="KW-0472">Membrane</keyword>
<dbReference type="EMBL" id="CAIJDP010000060">
    <property type="protein sequence ID" value="CAD0002324.1"/>
    <property type="molecule type" value="Genomic_DNA"/>
</dbReference>
<keyword evidence="1" id="KW-1133">Transmembrane helix</keyword>
<proteinExistence type="predicted"/>
<protein>
    <recommendedName>
        <fullName evidence="4">HPP family protein</fullName>
    </recommendedName>
</protein>
<dbReference type="RefSeq" id="WP_180908184.1">
    <property type="nucleotide sequence ID" value="NZ_CAIJDP010000060.1"/>
</dbReference>
<feature type="transmembrane region" description="Helical" evidence="1">
    <location>
        <begin position="117"/>
        <end position="138"/>
    </location>
</feature>
<feature type="transmembrane region" description="Helical" evidence="1">
    <location>
        <begin position="6"/>
        <end position="25"/>
    </location>
</feature>
<comment type="caution">
    <text evidence="2">The sequence shown here is derived from an EMBL/GenBank/DDBJ whole genome shotgun (WGS) entry which is preliminary data.</text>
</comment>
<evidence type="ECO:0000313" key="2">
    <source>
        <dbReference type="EMBL" id="CAD0002324.1"/>
    </source>
</evidence>
<keyword evidence="1" id="KW-0812">Transmembrane</keyword>
<evidence type="ECO:0000256" key="1">
    <source>
        <dbReference type="SAM" id="Phobius"/>
    </source>
</evidence>
<feature type="transmembrane region" description="Helical" evidence="1">
    <location>
        <begin position="228"/>
        <end position="249"/>
    </location>
</feature>
<dbReference type="Proteomes" id="UP000530060">
    <property type="component" value="Unassembled WGS sequence"/>
</dbReference>
<organism evidence="2 3">
    <name type="scientific">Flavobacterium salmonis</name>
    <dbReference type="NCBI Taxonomy" id="2654844"/>
    <lineage>
        <taxon>Bacteria</taxon>
        <taxon>Pseudomonadati</taxon>
        <taxon>Bacteroidota</taxon>
        <taxon>Flavobacteriia</taxon>
        <taxon>Flavobacteriales</taxon>
        <taxon>Flavobacteriaceae</taxon>
        <taxon>Flavobacterium</taxon>
    </lineage>
</organism>
<name>A0A6V6YSN6_9FLAO</name>
<feature type="transmembrane region" description="Helical" evidence="1">
    <location>
        <begin position="56"/>
        <end position="72"/>
    </location>
</feature>
<feature type="transmembrane region" description="Helical" evidence="1">
    <location>
        <begin position="269"/>
        <end position="288"/>
    </location>
</feature>
<accession>A0A6V6YSN6</accession>
<evidence type="ECO:0008006" key="4">
    <source>
        <dbReference type="Google" id="ProtNLM"/>
    </source>
</evidence>
<evidence type="ECO:0000313" key="3">
    <source>
        <dbReference type="Proteomes" id="UP000530060"/>
    </source>
</evidence>
<reference evidence="2 3" key="1">
    <citation type="submission" date="2020-06" db="EMBL/GenBank/DDBJ databases">
        <authorList>
            <person name="Criscuolo A."/>
        </authorList>
    </citation>
    <scope>NUCLEOTIDE SEQUENCE [LARGE SCALE GENOMIC DNA]</scope>
    <source>
        <strain evidence="3">CIP 111411</strain>
    </source>
</reference>
<sequence length="306" mass="34613">MNKIFYNKSIVGFTIIILMIIAAMVFKSKEIILPEIAALAVGCLVYQNPIWLSKPLHLFLLPSITAVLGFLVNMLPIEYAYKLVLILALMLLVLRLFKSFLAPALATGLLPVITNASSYSFIISILLFTCALSLYVVLSNTEKKNIGLPKQENSRDGILYMVFIALWILICDQEKWMFMAALPPVIVTGYEAAHKEVYDMVTLKKQIVCLFLASFVGIQALHFLNNLLLVVLADILAVALILKIFKFRLPPAYAMAILPMILYNASYSYFYFQVLLMSIIIFGAVYLYKNFSIRKSFALFYNVKNR</sequence>
<feature type="transmembrane region" description="Helical" evidence="1">
    <location>
        <begin position="79"/>
        <end position="97"/>
    </location>
</feature>
<keyword evidence="3" id="KW-1185">Reference proteome</keyword>